<dbReference type="KEGG" id="pgu:PGUG_02977"/>
<dbReference type="PANTHER" id="PTHR11365">
    <property type="entry name" value="5-OXOPROLINASE RELATED"/>
    <property type="match status" value="1"/>
</dbReference>
<dbReference type="OrthoDB" id="5105584at2759"/>
<dbReference type="InterPro" id="IPR045079">
    <property type="entry name" value="Oxoprolinase-like"/>
</dbReference>
<evidence type="ECO:0000259" key="2">
    <source>
        <dbReference type="Pfam" id="PF19278"/>
    </source>
</evidence>
<gene>
    <name evidence="3" type="ORF">PGUG_02977</name>
</gene>
<protein>
    <submittedName>
        <fullName evidence="3">Uncharacterized protein</fullName>
    </submittedName>
</protein>
<feature type="domain" description="Acetophenone carboxylase-like C-terminal" evidence="2">
    <location>
        <begin position="69"/>
        <end position="141"/>
    </location>
</feature>
<dbReference type="GO" id="GO:0017168">
    <property type="term" value="F:5-oxoprolinase (ATP-hydrolyzing) activity"/>
    <property type="evidence" value="ECO:0007669"/>
    <property type="project" value="TreeGrafter"/>
</dbReference>
<dbReference type="InterPro" id="IPR003692">
    <property type="entry name" value="Hydantoinase_B"/>
</dbReference>
<keyword evidence="4" id="KW-1185">Reference proteome</keyword>
<dbReference type="eggNOG" id="KOG1939">
    <property type="taxonomic scope" value="Eukaryota"/>
</dbReference>
<dbReference type="HOGENOM" id="CLU_1563441_0_0_1"/>
<dbReference type="GO" id="GO:0005829">
    <property type="term" value="C:cytosol"/>
    <property type="evidence" value="ECO:0007669"/>
    <property type="project" value="TreeGrafter"/>
</dbReference>
<evidence type="ECO:0000313" key="3">
    <source>
        <dbReference type="EMBL" id="EDK38880.1"/>
    </source>
</evidence>
<dbReference type="GeneID" id="5126985"/>
<dbReference type="Proteomes" id="UP000001997">
    <property type="component" value="Unassembled WGS sequence"/>
</dbReference>
<dbReference type="InParanoid" id="A5DI76"/>
<organism evidence="3 4">
    <name type="scientific">Meyerozyma guilliermondii (strain ATCC 6260 / CBS 566 / DSM 6381 / JCM 1539 / NBRC 10279 / NRRL Y-324)</name>
    <name type="common">Yeast</name>
    <name type="synonym">Candida guilliermondii</name>
    <dbReference type="NCBI Taxonomy" id="294746"/>
    <lineage>
        <taxon>Eukaryota</taxon>
        <taxon>Fungi</taxon>
        <taxon>Dikarya</taxon>
        <taxon>Ascomycota</taxon>
        <taxon>Saccharomycotina</taxon>
        <taxon>Pichiomycetes</taxon>
        <taxon>Debaryomycetaceae</taxon>
        <taxon>Meyerozyma</taxon>
    </lineage>
</organism>
<dbReference type="GO" id="GO:0006749">
    <property type="term" value="P:glutathione metabolic process"/>
    <property type="evidence" value="ECO:0007669"/>
    <property type="project" value="TreeGrafter"/>
</dbReference>
<feature type="domain" description="Hydantoinase B/oxoprolinase" evidence="1">
    <location>
        <begin position="155"/>
        <end position="181"/>
    </location>
</feature>
<name>A5DI76_PICGU</name>
<dbReference type="RefSeq" id="XP_001485249.1">
    <property type="nucleotide sequence ID" value="XM_001485199.1"/>
</dbReference>
<dbReference type="Pfam" id="PF02538">
    <property type="entry name" value="Hydantoinase_B"/>
    <property type="match status" value="1"/>
</dbReference>
<dbReference type="AlphaFoldDB" id="A5DI76"/>
<reference evidence="3 4" key="1">
    <citation type="journal article" date="2009" name="Nature">
        <title>Evolution of pathogenicity and sexual reproduction in eight Candida genomes.</title>
        <authorList>
            <person name="Butler G."/>
            <person name="Rasmussen M.D."/>
            <person name="Lin M.F."/>
            <person name="Santos M.A."/>
            <person name="Sakthikumar S."/>
            <person name="Munro C.A."/>
            <person name="Rheinbay E."/>
            <person name="Grabherr M."/>
            <person name="Forche A."/>
            <person name="Reedy J.L."/>
            <person name="Agrafioti I."/>
            <person name="Arnaud M.B."/>
            <person name="Bates S."/>
            <person name="Brown A.J."/>
            <person name="Brunke S."/>
            <person name="Costanzo M.C."/>
            <person name="Fitzpatrick D.A."/>
            <person name="de Groot P.W."/>
            <person name="Harris D."/>
            <person name="Hoyer L.L."/>
            <person name="Hube B."/>
            <person name="Klis F.M."/>
            <person name="Kodira C."/>
            <person name="Lennard N."/>
            <person name="Logue M.E."/>
            <person name="Martin R."/>
            <person name="Neiman A.M."/>
            <person name="Nikolaou E."/>
            <person name="Quail M.A."/>
            <person name="Quinn J."/>
            <person name="Santos M.C."/>
            <person name="Schmitzberger F.F."/>
            <person name="Sherlock G."/>
            <person name="Shah P."/>
            <person name="Silverstein K.A."/>
            <person name="Skrzypek M.S."/>
            <person name="Soll D."/>
            <person name="Staggs R."/>
            <person name="Stansfield I."/>
            <person name="Stumpf M.P."/>
            <person name="Sudbery P.E."/>
            <person name="Srikantha T."/>
            <person name="Zeng Q."/>
            <person name="Berman J."/>
            <person name="Berriman M."/>
            <person name="Heitman J."/>
            <person name="Gow N.A."/>
            <person name="Lorenz M.C."/>
            <person name="Birren B.W."/>
            <person name="Kellis M."/>
            <person name="Cuomo C.A."/>
        </authorList>
    </citation>
    <scope>NUCLEOTIDE SEQUENCE [LARGE SCALE GENOMIC DNA]</scope>
    <source>
        <strain evidence="4">ATCC 6260 / CBS 566 / DSM 6381 / JCM 1539 / NBRC 10279 / NRRL Y-324</strain>
    </source>
</reference>
<dbReference type="Pfam" id="PF19278">
    <property type="entry name" value="Hydant_A_C"/>
    <property type="match status" value="1"/>
</dbReference>
<evidence type="ECO:0000313" key="4">
    <source>
        <dbReference type="Proteomes" id="UP000001997"/>
    </source>
</evidence>
<dbReference type="InterPro" id="IPR049517">
    <property type="entry name" value="ACX-like_C"/>
</dbReference>
<proteinExistence type="predicted"/>
<evidence type="ECO:0000259" key="1">
    <source>
        <dbReference type="Pfam" id="PF02538"/>
    </source>
</evidence>
<dbReference type="PANTHER" id="PTHR11365:SF2">
    <property type="entry name" value="5-OXOPROLINASE"/>
    <property type="match status" value="1"/>
</dbReference>
<dbReference type="STRING" id="294746.A5DI76"/>
<dbReference type="EMBL" id="CH408157">
    <property type="protein sequence ID" value="EDK38880.1"/>
    <property type="molecule type" value="Genomic_DNA"/>
</dbReference>
<sequence length="186" mass="21011">MLNMRYVGSDTHLLIPKNEHYDAADSFVQRHKSEFGFTLDRMVLVDDVQVILVVKGRDKETCNPFEEVKSIETQKTNSSASHKSVYFESKGWIETAIYKLKDLVKGNLVHGPAIILDETQTIVIEPFSFATILKSHVLISIEQGSAPELSANVVDPIQLSVFGHRFMSIAEQMGRTLQQTASFYQY</sequence>
<accession>A5DI76</accession>
<dbReference type="VEuPathDB" id="FungiDB:PGUG_02977"/>